<feature type="region of interest" description="Disordered" evidence="8">
    <location>
        <begin position="1"/>
        <end position="22"/>
    </location>
</feature>
<dbReference type="OrthoDB" id="258627at2759"/>
<feature type="domain" description="CobW C-terminal" evidence="9">
    <location>
        <begin position="288"/>
        <end position="391"/>
    </location>
</feature>
<gene>
    <name evidence="10" type="ORF">SmJEL517_g01407</name>
</gene>
<evidence type="ECO:0000256" key="1">
    <source>
        <dbReference type="ARBA" id="ARBA00022741"/>
    </source>
</evidence>
<dbReference type="CDD" id="cd03112">
    <property type="entry name" value="CobW-like"/>
    <property type="match status" value="1"/>
</dbReference>
<comment type="similarity">
    <text evidence="6">Belongs to the SIMIBI class G3E GTPase family. ZNG1 subfamily.</text>
</comment>
<keyword evidence="1" id="KW-0547">Nucleotide-binding</keyword>
<dbReference type="Gene3D" id="3.40.50.300">
    <property type="entry name" value="P-loop containing nucleotide triphosphate hydrolases"/>
    <property type="match status" value="1"/>
</dbReference>
<keyword evidence="2" id="KW-0378">Hydrolase</keyword>
<keyword evidence="4" id="KW-0342">GTP-binding</keyword>
<keyword evidence="5" id="KW-0143">Chaperone</keyword>
<evidence type="ECO:0000256" key="4">
    <source>
        <dbReference type="ARBA" id="ARBA00023134"/>
    </source>
</evidence>
<feature type="compositionally biased region" description="Acidic residues" evidence="8">
    <location>
        <begin position="7"/>
        <end position="22"/>
    </location>
</feature>
<evidence type="ECO:0000259" key="9">
    <source>
        <dbReference type="SMART" id="SM00833"/>
    </source>
</evidence>
<evidence type="ECO:0000313" key="11">
    <source>
        <dbReference type="Proteomes" id="UP000319731"/>
    </source>
</evidence>
<dbReference type="InterPro" id="IPR011629">
    <property type="entry name" value="CobW-like_C"/>
</dbReference>
<dbReference type="PANTHER" id="PTHR13748:SF31">
    <property type="entry name" value="ZINC-REGULATED GTPASE METALLOPROTEIN ACTIVATOR 1A-RELATED"/>
    <property type="match status" value="1"/>
</dbReference>
<dbReference type="GO" id="GO:0005737">
    <property type="term" value="C:cytoplasm"/>
    <property type="evidence" value="ECO:0007669"/>
    <property type="project" value="TreeGrafter"/>
</dbReference>
<comment type="catalytic activity">
    <reaction evidence="7">
        <text>GTP + H2O = GDP + phosphate + H(+)</text>
        <dbReference type="Rhea" id="RHEA:19669"/>
        <dbReference type="ChEBI" id="CHEBI:15377"/>
        <dbReference type="ChEBI" id="CHEBI:15378"/>
        <dbReference type="ChEBI" id="CHEBI:37565"/>
        <dbReference type="ChEBI" id="CHEBI:43474"/>
        <dbReference type="ChEBI" id="CHEBI:58189"/>
    </reaction>
    <physiologicalReaction direction="left-to-right" evidence="7">
        <dbReference type="Rhea" id="RHEA:19670"/>
    </physiologicalReaction>
</comment>
<keyword evidence="3" id="KW-0862">Zinc</keyword>
<evidence type="ECO:0000256" key="3">
    <source>
        <dbReference type="ARBA" id="ARBA00022833"/>
    </source>
</evidence>
<dbReference type="InterPro" id="IPR003495">
    <property type="entry name" value="CobW/HypB/UreG_nucleotide-bd"/>
</dbReference>
<protein>
    <recommendedName>
        <fullName evidence="9">CobW C-terminal domain-containing protein</fullName>
    </recommendedName>
</protein>
<accession>A0A507CE09</accession>
<evidence type="ECO:0000256" key="7">
    <source>
        <dbReference type="ARBA" id="ARBA00049117"/>
    </source>
</evidence>
<comment type="caution">
    <text evidence="10">The sequence shown here is derived from an EMBL/GenBank/DDBJ whole genome shotgun (WGS) entry which is preliminary data.</text>
</comment>
<keyword evidence="11" id="KW-1185">Reference proteome</keyword>
<reference evidence="10 11" key="1">
    <citation type="journal article" date="2019" name="Sci. Rep.">
        <title>Comparative genomics of chytrid fungi reveal insights into the obligate biotrophic and pathogenic lifestyle of Synchytrium endobioticum.</title>
        <authorList>
            <person name="van de Vossenberg B.T.L.H."/>
            <person name="Warris S."/>
            <person name="Nguyen H.D.T."/>
            <person name="van Gent-Pelzer M.P.E."/>
            <person name="Joly D.L."/>
            <person name="van de Geest H.C."/>
            <person name="Bonants P.J.M."/>
            <person name="Smith D.S."/>
            <person name="Levesque C.A."/>
            <person name="van der Lee T.A.J."/>
        </authorList>
    </citation>
    <scope>NUCLEOTIDE SEQUENCE [LARGE SCALE GENOMIC DNA]</scope>
    <source>
        <strain evidence="10 11">JEL517</strain>
    </source>
</reference>
<evidence type="ECO:0000256" key="2">
    <source>
        <dbReference type="ARBA" id="ARBA00022801"/>
    </source>
</evidence>
<dbReference type="EMBL" id="QEAO01000005">
    <property type="protein sequence ID" value="TPX36276.1"/>
    <property type="molecule type" value="Genomic_DNA"/>
</dbReference>
<dbReference type="InterPro" id="IPR051316">
    <property type="entry name" value="Zinc-reg_GTPase_activator"/>
</dbReference>
<dbReference type="Pfam" id="PF07683">
    <property type="entry name" value="CobW_C"/>
    <property type="match status" value="1"/>
</dbReference>
<sequence>MIKVTTMDEEDEAPELIPDDEEAPAVSDIAQIQPLLPSTSLQERVPVTIITGFLGSGKTTLVQNILTSPHHKKRIAVILNEFGDSAGIEKTNNTTTLSSNDASQQPLPQWVELANGCLCCSTKDTGIQAIESLMESRGRFDYILLESTGLADPAPIASIFWLDEGLASSVKLDGIVTVVDAKHVLKYLEEESGVHGHGVNEATRQIALADRILVNKVDLVDDAGVKEVEGVVRGINAVAPVARCVKSIVDLDFILGLNAFDGRQAPQEVHEDTTIHHHEHDHDHTSHVTTISFTHSTPIHRTCFESWLQRILWEPAAIENLPGLEILRLKAVLDLVESPNTRTIVQAVRELYDLNDGGVWEEGIDKRVCRVVIIGKGLKKEVLYQSFVDAVT</sequence>
<dbReference type="InterPro" id="IPR027417">
    <property type="entry name" value="P-loop_NTPase"/>
</dbReference>
<dbReference type="GO" id="GO:0016787">
    <property type="term" value="F:hydrolase activity"/>
    <property type="evidence" value="ECO:0007669"/>
    <property type="project" value="UniProtKB-KW"/>
</dbReference>
<evidence type="ECO:0000313" key="10">
    <source>
        <dbReference type="EMBL" id="TPX36276.1"/>
    </source>
</evidence>
<dbReference type="SUPFAM" id="SSF52540">
    <property type="entry name" value="P-loop containing nucleoside triphosphate hydrolases"/>
    <property type="match status" value="1"/>
</dbReference>
<proteinExistence type="inferred from homology"/>
<dbReference type="GO" id="GO:0005525">
    <property type="term" value="F:GTP binding"/>
    <property type="evidence" value="ECO:0007669"/>
    <property type="project" value="UniProtKB-KW"/>
</dbReference>
<dbReference type="SMART" id="SM00833">
    <property type="entry name" value="CobW_C"/>
    <property type="match status" value="1"/>
</dbReference>
<evidence type="ECO:0000256" key="6">
    <source>
        <dbReference type="ARBA" id="ARBA00034320"/>
    </source>
</evidence>
<dbReference type="AlphaFoldDB" id="A0A507CE09"/>
<dbReference type="Gene3D" id="3.30.1220.10">
    <property type="entry name" value="CobW-like, C-terminal domain"/>
    <property type="match status" value="1"/>
</dbReference>
<evidence type="ECO:0000256" key="5">
    <source>
        <dbReference type="ARBA" id="ARBA00023186"/>
    </source>
</evidence>
<dbReference type="Pfam" id="PF02492">
    <property type="entry name" value="cobW"/>
    <property type="match status" value="1"/>
</dbReference>
<organism evidence="10 11">
    <name type="scientific">Synchytrium microbalum</name>
    <dbReference type="NCBI Taxonomy" id="1806994"/>
    <lineage>
        <taxon>Eukaryota</taxon>
        <taxon>Fungi</taxon>
        <taxon>Fungi incertae sedis</taxon>
        <taxon>Chytridiomycota</taxon>
        <taxon>Chytridiomycota incertae sedis</taxon>
        <taxon>Chytridiomycetes</taxon>
        <taxon>Synchytriales</taxon>
        <taxon>Synchytriaceae</taxon>
        <taxon>Synchytrium</taxon>
    </lineage>
</organism>
<dbReference type="STRING" id="1806994.A0A507CE09"/>
<dbReference type="SUPFAM" id="SSF90002">
    <property type="entry name" value="Hypothetical protein YjiA, C-terminal domain"/>
    <property type="match status" value="1"/>
</dbReference>
<evidence type="ECO:0000256" key="8">
    <source>
        <dbReference type="SAM" id="MobiDB-lite"/>
    </source>
</evidence>
<dbReference type="InterPro" id="IPR036627">
    <property type="entry name" value="CobW-likC_sf"/>
</dbReference>
<name>A0A507CE09_9FUNG</name>
<dbReference type="GeneID" id="42002632"/>
<dbReference type="RefSeq" id="XP_031026589.1">
    <property type="nucleotide sequence ID" value="XM_031167335.1"/>
</dbReference>
<dbReference type="Proteomes" id="UP000319731">
    <property type="component" value="Unassembled WGS sequence"/>
</dbReference>
<dbReference type="PANTHER" id="PTHR13748">
    <property type="entry name" value="COBW-RELATED"/>
    <property type="match status" value="1"/>
</dbReference>